<dbReference type="PANTHER" id="PTHR43201">
    <property type="entry name" value="ACYL-COA SYNTHETASE"/>
    <property type="match status" value="1"/>
</dbReference>
<dbReference type="AlphaFoldDB" id="D3ER17"/>
<sequence>MIPTGGTSGKIRFTIHTWDTLSSSVWGFSKFFGLKEVNTFCVLPLYHVSGLMQFIRSFLVGGQIVIYSYNTLKSNFIPSIKREKTFISLVPTQFKFLLTNNLHFLRKFATILLGGGPSWSYLLEEARKHGLNLSLTYGMTETASQVVTLKSRDFLKGNNSIGRVLPHAIVNINKKEKVIQINSNSLFYGYYPSYSRQQNFITDDLGYFDNKKYLYLTGRNSQKIITGGENVFPLEIENAILETNLVKDVCVLGIDDNSWGESIVAIYVPKKDDTSTEAIKYLIKLNLINLSAYKRPKHWIRTKCLSYNEQGKLNYQELRKMAQKFILNKIMQGL</sequence>
<keyword evidence="6" id="KW-1185">Reference proteome</keyword>
<feature type="domain" description="AMP-dependent synthetase/ligase" evidence="3">
    <location>
        <begin position="2"/>
        <end position="175"/>
    </location>
</feature>
<dbReference type="Pfam" id="PF13193">
    <property type="entry name" value="AMP-binding_C"/>
    <property type="match status" value="1"/>
</dbReference>
<gene>
    <name evidence="5" type="ordered locus">UCYN_12510</name>
</gene>
<dbReference type="InterPro" id="IPR045851">
    <property type="entry name" value="AMP-bd_C_sf"/>
</dbReference>
<dbReference type="GO" id="GO:0006631">
    <property type="term" value="P:fatty acid metabolic process"/>
    <property type="evidence" value="ECO:0007669"/>
    <property type="project" value="TreeGrafter"/>
</dbReference>
<dbReference type="RefSeq" id="WP_012954604.1">
    <property type="nucleotide sequence ID" value="NC_013771.1"/>
</dbReference>
<accession>D3ER17</accession>
<reference evidence="5 6" key="1">
    <citation type="journal article" date="2010" name="Nature">
        <title>Metabolic streamlining in an open-ocean nitrogen-fixing cyanobacterium.</title>
        <authorList>
            <person name="Tripp H.J."/>
            <person name="Bench S.R."/>
            <person name="Turk K.A."/>
            <person name="Foster R.A."/>
            <person name="Desany B.A."/>
            <person name="Niazi F."/>
            <person name="Affourtit J.P."/>
            <person name="Zehr J.P."/>
        </authorList>
    </citation>
    <scope>NUCLEOTIDE SEQUENCE [LARGE SCALE GENOMIC DNA]</scope>
    <source>
        <strain evidence="6">ALOHA</strain>
    </source>
</reference>
<evidence type="ECO:0000313" key="6">
    <source>
        <dbReference type="Proteomes" id="UP000001405"/>
    </source>
</evidence>
<dbReference type="EMBL" id="CP001842">
    <property type="protein sequence ID" value="ADB95917.1"/>
    <property type="molecule type" value="Genomic_DNA"/>
</dbReference>
<proteinExistence type="inferred from homology"/>
<dbReference type="KEGG" id="cyu:UCYN_12510"/>
<dbReference type="InterPro" id="IPR025110">
    <property type="entry name" value="AMP-bd_C"/>
</dbReference>
<dbReference type="HOGENOM" id="CLU_000022_59_3_3"/>
<evidence type="ECO:0000259" key="4">
    <source>
        <dbReference type="Pfam" id="PF13193"/>
    </source>
</evidence>
<dbReference type="Pfam" id="PF00501">
    <property type="entry name" value="AMP-binding"/>
    <property type="match status" value="1"/>
</dbReference>
<name>D3ER17_ATETH</name>
<dbReference type="Gene3D" id="3.30.300.30">
    <property type="match status" value="1"/>
</dbReference>
<dbReference type="STRING" id="1453429.UCYN_12510"/>
<dbReference type="InterPro" id="IPR042099">
    <property type="entry name" value="ANL_N_sf"/>
</dbReference>
<evidence type="ECO:0000256" key="1">
    <source>
        <dbReference type="ARBA" id="ARBA00006432"/>
    </source>
</evidence>
<dbReference type="Proteomes" id="UP000001405">
    <property type="component" value="Chromosome"/>
</dbReference>
<dbReference type="GO" id="GO:0031956">
    <property type="term" value="F:medium-chain fatty acid-CoA ligase activity"/>
    <property type="evidence" value="ECO:0007669"/>
    <property type="project" value="TreeGrafter"/>
</dbReference>
<dbReference type="SUPFAM" id="SSF56801">
    <property type="entry name" value="Acetyl-CoA synthetase-like"/>
    <property type="match status" value="1"/>
</dbReference>
<dbReference type="PANTHER" id="PTHR43201:SF5">
    <property type="entry name" value="MEDIUM-CHAIN ACYL-COA LIGASE ACSF2, MITOCHONDRIAL"/>
    <property type="match status" value="1"/>
</dbReference>
<feature type="domain" description="AMP-binding enzyme C-terminal" evidence="4">
    <location>
        <begin position="235"/>
        <end position="312"/>
    </location>
</feature>
<organism evidence="6">
    <name type="scientific">Atelocyanobacterium thalassa (isolate ALOHA)</name>
    <dbReference type="NCBI Taxonomy" id="1453429"/>
    <lineage>
        <taxon>Bacteria</taxon>
        <taxon>Bacillati</taxon>
        <taxon>Cyanobacteriota</taxon>
        <taxon>Cyanophyceae</taxon>
        <taxon>Oscillatoriophycideae</taxon>
        <taxon>Chroococcales</taxon>
        <taxon>Aphanothecaceae</taxon>
        <taxon>Candidatus Atelocyanobacterium</taxon>
        <taxon>Candidatus Atelocyanobacterium thalassae</taxon>
    </lineage>
</organism>
<dbReference type="Gene3D" id="3.40.50.12780">
    <property type="entry name" value="N-terminal domain of ligase-like"/>
    <property type="match status" value="1"/>
</dbReference>
<evidence type="ECO:0000259" key="3">
    <source>
        <dbReference type="Pfam" id="PF00501"/>
    </source>
</evidence>
<keyword evidence="2 5" id="KW-0436">Ligase</keyword>
<comment type="similarity">
    <text evidence="1">Belongs to the ATP-dependent AMP-binding enzyme family.</text>
</comment>
<evidence type="ECO:0000313" key="5">
    <source>
        <dbReference type="EMBL" id="ADB95917.1"/>
    </source>
</evidence>
<evidence type="ECO:0000256" key="2">
    <source>
        <dbReference type="ARBA" id="ARBA00022598"/>
    </source>
</evidence>
<dbReference type="InterPro" id="IPR000873">
    <property type="entry name" value="AMP-dep_synth/lig_dom"/>
</dbReference>
<dbReference type="PATRIC" id="fig|713887.8.peg.1177"/>
<protein>
    <submittedName>
        <fullName evidence="5">Acyl-CoA synthetase (AMP-forming)/AMP-acid ligase II</fullName>
    </submittedName>
</protein>